<dbReference type="PANTHER" id="PTHR10404:SF46">
    <property type="entry name" value="VACUOLAR PROTEIN SORTING-ASSOCIATED PROTEIN 70"/>
    <property type="match status" value="1"/>
</dbReference>
<feature type="domain" description="Peptidase M28" evidence="1">
    <location>
        <begin position="224"/>
        <end position="409"/>
    </location>
</feature>
<protein>
    <submittedName>
        <fullName evidence="2">Aminopeptidase</fullName>
    </submittedName>
</protein>
<evidence type="ECO:0000259" key="1">
    <source>
        <dbReference type="Pfam" id="PF04389"/>
    </source>
</evidence>
<keyword evidence="2" id="KW-0031">Aminopeptidase</keyword>
<sequence>MTQASTLAAQVDAGRMMQDLAALARWQKLSGTPEEAESLRHIRGLLDGIGYRTTWHEHDAYVSLPGAARVTVDNAALKALTHSMSLPSPPGGLVGQVVDLGEGGEADFARAGDLRGCILLLDGIASPAAATRAAAAGAAGQLHVSPHEHLHEMCISPVWGSPCTATMASLPRTVACTISHADGTALRDRLARGEAPRVALHAEVDTGWRRTPILVAEMEAPSAAPEAPFILFSGHHDTWYYGVMDNGAANATMLEVARLCATRHAEWKRGLRLCFWSGHSHGRYSGSAWYADEHFAELDRRCAVHVNVDSTGGVGATVLSQAPSSAELRAFAAEAMQAETGADLAGRRMARNSDQSFWGIGIPSLFAMLSEQAPGTVKMRNSLGWWWHTPDDLLDKIDPANLARDTRVYVHAIARLLEDARLPLDHAAPAEALAAELAPLAAPCTARGVPLDGVLALVAALRAAVPEAHSDAALMRACRALVPLDYTTGDRFAHDPALPMPPWPVLDPLRALAAATGDAVLPAAVAARRARNRLVSALGQAVEALRAG</sequence>
<dbReference type="PANTHER" id="PTHR10404">
    <property type="entry name" value="N-ACETYLATED-ALPHA-LINKED ACIDIC DIPEPTIDASE"/>
    <property type="match status" value="1"/>
</dbReference>
<dbReference type="Gene3D" id="3.40.630.10">
    <property type="entry name" value="Zn peptidases"/>
    <property type="match status" value="1"/>
</dbReference>
<dbReference type="SUPFAM" id="SSF52025">
    <property type="entry name" value="PA domain"/>
    <property type="match status" value="1"/>
</dbReference>
<keyword evidence="3" id="KW-1185">Reference proteome</keyword>
<dbReference type="Pfam" id="PF04389">
    <property type="entry name" value="Peptidase_M28"/>
    <property type="match status" value="1"/>
</dbReference>
<accession>A0ABS1CUV6</accession>
<dbReference type="GO" id="GO:0004177">
    <property type="term" value="F:aminopeptidase activity"/>
    <property type="evidence" value="ECO:0007669"/>
    <property type="project" value="UniProtKB-KW"/>
</dbReference>
<evidence type="ECO:0000313" key="3">
    <source>
        <dbReference type="Proteomes" id="UP000697995"/>
    </source>
</evidence>
<dbReference type="Proteomes" id="UP000697995">
    <property type="component" value="Unassembled WGS sequence"/>
</dbReference>
<evidence type="ECO:0000313" key="2">
    <source>
        <dbReference type="EMBL" id="MBK1658115.1"/>
    </source>
</evidence>
<organism evidence="2 3">
    <name type="scientific">Paracraurococcus ruber</name>
    <dbReference type="NCBI Taxonomy" id="77675"/>
    <lineage>
        <taxon>Bacteria</taxon>
        <taxon>Pseudomonadati</taxon>
        <taxon>Pseudomonadota</taxon>
        <taxon>Alphaproteobacteria</taxon>
        <taxon>Acetobacterales</taxon>
        <taxon>Roseomonadaceae</taxon>
        <taxon>Paracraurococcus</taxon>
    </lineage>
</organism>
<keyword evidence="2" id="KW-0645">Protease</keyword>
<dbReference type="EMBL" id="NRSG01000039">
    <property type="protein sequence ID" value="MBK1658115.1"/>
    <property type="molecule type" value="Genomic_DNA"/>
</dbReference>
<dbReference type="InterPro" id="IPR046450">
    <property type="entry name" value="PA_dom_sf"/>
</dbReference>
<dbReference type="Gene3D" id="3.50.30.30">
    <property type="match status" value="1"/>
</dbReference>
<proteinExistence type="predicted"/>
<gene>
    <name evidence="2" type="ORF">CKO45_07720</name>
</gene>
<dbReference type="InterPro" id="IPR007484">
    <property type="entry name" value="Peptidase_M28"/>
</dbReference>
<dbReference type="SUPFAM" id="SSF53187">
    <property type="entry name" value="Zn-dependent exopeptidases"/>
    <property type="match status" value="1"/>
</dbReference>
<name>A0ABS1CUV6_9PROT</name>
<reference evidence="2 3" key="1">
    <citation type="journal article" date="2020" name="Microorganisms">
        <title>Osmotic Adaptation and Compatible Solute Biosynthesis of Phototrophic Bacteria as Revealed from Genome Analyses.</title>
        <authorList>
            <person name="Imhoff J.F."/>
            <person name="Rahn T."/>
            <person name="Kunzel S."/>
            <person name="Keller A."/>
            <person name="Neulinger S.C."/>
        </authorList>
    </citation>
    <scope>NUCLEOTIDE SEQUENCE [LARGE SCALE GENOMIC DNA]</scope>
    <source>
        <strain evidence="2 3">DSM 15382</strain>
    </source>
</reference>
<keyword evidence="2" id="KW-0378">Hydrolase</keyword>
<dbReference type="InterPro" id="IPR039373">
    <property type="entry name" value="Peptidase_M28B"/>
</dbReference>
<dbReference type="RefSeq" id="WP_133221173.1">
    <property type="nucleotide sequence ID" value="NZ_NRSG01000039.1"/>
</dbReference>
<comment type="caution">
    <text evidence="2">The sequence shown here is derived from an EMBL/GenBank/DDBJ whole genome shotgun (WGS) entry which is preliminary data.</text>
</comment>